<dbReference type="Pfam" id="PF03142">
    <property type="entry name" value="Chitin_synth_2"/>
    <property type="match status" value="1"/>
</dbReference>
<dbReference type="EMBL" id="JANBQD010000334">
    <property type="protein sequence ID" value="KAJ1984877.1"/>
    <property type="molecule type" value="Genomic_DNA"/>
</dbReference>
<name>A0ABQ8PCC9_9FUNG</name>
<dbReference type="SUPFAM" id="SSF109715">
    <property type="entry name" value="DEK C-terminal domain"/>
    <property type="match status" value="1"/>
</dbReference>
<feature type="non-terminal residue" evidence="2">
    <location>
        <position position="318"/>
    </location>
</feature>
<organism evidence="2 3">
    <name type="scientific">Coemansia umbellata</name>
    <dbReference type="NCBI Taxonomy" id="1424467"/>
    <lineage>
        <taxon>Eukaryota</taxon>
        <taxon>Fungi</taxon>
        <taxon>Fungi incertae sedis</taxon>
        <taxon>Zoopagomycota</taxon>
        <taxon>Kickxellomycotina</taxon>
        <taxon>Kickxellomycetes</taxon>
        <taxon>Kickxellales</taxon>
        <taxon>Kickxellaceae</taxon>
        <taxon>Coemansia</taxon>
    </lineage>
</organism>
<evidence type="ECO:0000259" key="1">
    <source>
        <dbReference type="PROSITE" id="PS51998"/>
    </source>
</evidence>
<dbReference type="InterPro" id="IPR014876">
    <property type="entry name" value="DEK_C"/>
</dbReference>
<comment type="caution">
    <text evidence="2">The sequence shown here is derived from an EMBL/GenBank/DDBJ whole genome shotgun (WGS) entry which is preliminary data.</text>
</comment>
<evidence type="ECO:0000313" key="3">
    <source>
        <dbReference type="Proteomes" id="UP001151295"/>
    </source>
</evidence>
<keyword evidence="3" id="KW-1185">Reference proteome</keyword>
<proteinExistence type="predicted"/>
<feature type="domain" description="DEK-C" evidence="1">
    <location>
        <begin position="267"/>
        <end position="318"/>
    </location>
</feature>
<dbReference type="PROSITE" id="PS51998">
    <property type="entry name" value="DEK_C"/>
    <property type="match status" value="1"/>
</dbReference>
<accession>A0ABQ8PCC9</accession>
<protein>
    <recommendedName>
        <fullName evidence="1">DEK-C domain-containing protein</fullName>
    </recommendedName>
</protein>
<dbReference type="Pfam" id="PF08766">
    <property type="entry name" value="DEK_C"/>
    <property type="match status" value="1"/>
</dbReference>
<dbReference type="Proteomes" id="UP001151295">
    <property type="component" value="Unassembled WGS sequence"/>
</dbReference>
<gene>
    <name evidence="2" type="ORF">EDC05_006575</name>
</gene>
<dbReference type="Gene3D" id="1.10.10.60">
    <property type="entry name" value="Homeodomain-like"/>
    <property type="match status" value="1"/>
</dbReference>
<sequence>MDDFSWGNTRVVVGDGKRKIIVADDKPFDPQSIPQRRWMEYEVELANAGVLNAPPPNMNPNASSSREDERMSMYSRQSQIMMPGNPRVGSVYGYPPTAPSAVGFNGAHANQYAMMGSTRPGTPAATTPGVLDQRFSMAGTITPMTSGYTPYAMNTQAQASASLPSEMVPTRRGSVYGAIASAAEYTIRSPSPPAITASAQNSTMPNYNTLNQSAAAFTNQTVSQEYVISGSASISDAMYQQHKYRPRSSLAGMASFSATENSGYGSTISDAQLIEAIRLILASSDLTSLTKKKVRQQLSHDFNMNLTNRKDFISDVVD</sequence>
<evidence type="ECO:0000313" key="2">
    <source>
        <dbReference type="EMBL" id="KAJ1984877.1"/>
    </source>
</evidence>
<reference evidence="2" key="1">
    <citation type="submission" date="2022-07" db="EMBL/GenBank/DDBJ databases">
        <title>Phylogenomic reconstructions and comparative analyses of Kickxellomycotina fungi.</title>
        <authorList>
            <person name="Reynolds N.K."/>
            <person name="Stajich J.E."/>
            <person name="Barry K."/>
            <person name="Grigoriev I.V."/>
            <person name="Crous P."/>
            <person name="Smith M.E."/>
        </authorList>
    </citation>
    <scope>NUCLEOTIDE SEQUENCE</scope>
    <source>
        <strain evidence="2">BCRC 34882</strain>
    </source>
</reference>